<proteinExistence type="predicted"/>
<dbReference type="OrthoDB" id="3227458at2"/>
<keyword evidence="2" id="KW-1185">Reference proteome</keyword>
<sequence>MKDLERSDAFWIAPGLLIASNTWLKAQDLPTLSPPSPSPHWLERLAQSAPELSGRPVLTATAETIREWTAWPAPLGERPWSQLAQGRVTAFRAARRTLTQLRNDLASAPSDSLIQLSGQVNGIGEEWRVVLSDGQPVAASGYCIHSPAGSQRILSVFDGARFDPANRPAVMAAARRAAQATGLHYATIDLAFVPAGAPQPLADQRPQAWSPVVMEADPLWCAAPYDYGPAGTAAFLDALAESESAPADATDPPYAPDPWMVREFSRRYAAFLPRS</sequence>
<evidence type="ECO:0000313" key="2">
    <source>
        <dbReference type="Proteomes" id="UP000252345"/>
    </source>
</evidence>
<evidence type="ECO:0000313" key="1">
    <source>
        <dbReference type="EMBL" id="RBP99493.1"/>
    </source>
</evidence>
<comment type="caution">
    <text evidence="1">The sequence shown here is derived from an EMBL/GenBank/DDBJ whole genome shotgun (WGS) entry which is preliminary data.</text>
</comment>
<dbReference type="Proteomes" id="UP000252345">
    <property type="component" value="Unassembled WGS sequence"/>
</dbReference>
<dbReference type="EMBL" id="PDCH01000005">
    <property type="protein sequence ID" value="RBP99493.1"/>
    <property type="molecule type" value="Genomic_DNA"/>
</dbReference>
<protein>
    <submittedName>
        <fullName evidence="1">Uncharacterized protein</fullName>
    </submittedName>
</protein>
<reference evidence="1 2" key="1">
    <citation type="submission" date="2017-10" db="EMBL/GenBank/DDBJ databases">
        <title>Bifidobacterium xylocopum sp. nov. and Bifidobacterium aemilianum sp. nov., from the carpenter bee (Xylocopa violacea) digestive tract.</title>
        <authorList>
            <person name="Alberoni D."/>
            <person name="Baffoni L."/>
            <person name="Di Gioia D."/>
            <person name="Gaggia F."/>
            <person name="Biavati B."/>
        </authorList>
    </citation>
    <scope>NUCLEOTIDE SEQUENCE [LARGE SCALE GENOMIC DNA]</scope>
    <source>
        <strain evidence="1 2">XV2</strain>
    </source>
</reference>
<accession>A0A366KEE9</accession>
<dbReference type="AlphaFoldDB" id="A0A366KEE9"/>
<organism evidence="1 2">
    <name type="scientific">Bifidobacterium xylocopae</name>
    <dbReference type="NCBI Taxonomy" id="2493119"/>
    <lineage>
        <taxon>Bacteria</taxon>
        <taxon>Bacillati</taxon>
        <taxon>Actinomycetota</taxon>
        <taxon>Actinomycetes</taxon>
        <taxon>Bifidobacteriales</taxon>
        <taxon>Bifidobacteriaceae</taxon>
        <taxon>Bifidobacterium</taxon>
    </lineage>
</organism>
<name>A0A366KEE9_9BIFI</name>
<dbReference type="RefSeq" id="WP_113853265.1">
    <property type="nucleotide sequence ID" value="NZ_PDCH01000005.1"/>
</dbReference>
<dbReference type="Gene3D" id="3.30.470.20">
    <property type="entry name" value="ATP-grasp fold, B domain"/>
    <property type="match status" value="1"/>
</dbReference>
<gene>
    <name evidence="1" type="ORF">CRD59_03785</name>
</gene>